<accession>A0ABY4M8F7</accession>
<keyword evidence="4 6" id="KW-0573">Peptidoglycan synthesis</keyword>
<evidence type="ECO:0000256" key="1">
    <source>
        <dbReference type="ARBA" id="ARBA00004752"/>
    </source>
</evidence>
<evidence type="ECO:0000256" key="6">
    <source>
        <dbReference type="PROSITE-ProRule" id="PRU01373"/>
    </source>
</evidence>
<dbReference type="Proteomes" id="UP000830115">
    <property type="component" value="Chromosome"/>
</dbReference>
<dbReference type="InterPro" id="IPR050979">
    <property type="entry name" value="LD-transpeptidase"/>
</dbReference>
<dbReference type="Gene3D" id="2.40.440.10">
    <property type="entry name" value="L,D-transpeptidase catalytic domain-like"/>
    <property type="match status" value="1"/>
</dbReference>
<evidence type="ECO:0000256" key="7">
    <source>
        <dbReference type="SAM" id="MobiDB-lite"/>
    </source>
</evidence>
<feature type="domain" description="L,D-TPase catalytic" evidence="9">
    <location>
        <begin position="197"/>
        <end position="309"/>
    </location>
</feature>
<evidence type="ECO:0000256" key="4">
    <source>
        <dbReference type="ARBA" id="ARBA00022984"/>
    </source>
</evidence>
<dbReference type="RefSeq" id="WP_248864888.1">
    <property type="nucleotide sequence ID" value="NZ_CP086322.1"/>
</dbReference>
<evidence type="ECO:0000256" key="8">
    <source>
        <dbReference type="SAM" id="SignalP"/>
    </source>
</evidence>
<dbReference type="InterPro" id="IPR038063">
    <property type="entry name" value="Transpep_catalytic_dom"/>
</dbReference>
<dbReference type="PANTHER" id="PTHR30582:SF33">
    <property type="entry name" value="EXPORTED PROTEIN"/>
    <property type="match status" value="1"/>
</dbReference>
<dbReference type="InterPro" id="IPR005490">
    <property type="entry name" value="LD_TPept_cat_dom"/>
</dbReference>
<dbReference type="CDD" id="cd16913">
    <property type="entry name" value="YkuD_like"/>
    <property type="match status" value="1"/>
</dbReference>
<evidence type="ECO:0000313" key="10">
    <source>
        <dbReference type="EMBL" id="UQA94017.1"/>
    </source>
</evidence>
<evidence type="ECO:0000259" key="9">
    <source>
        <dbReference type="PROSITE" id="PS52029"/>
    </source>
</evidence>
<feature type="chain" id="PRO_5046014605" evidence="8">
    <location>
        <begin position="37"/>
        <end position="315"/>
    </location>
</feature>
<sequence>MSPAVNTRKRRRPIAAVVAVAAVLPLVLGGSTAAQATQAAQGVEAVPADPAPPAGQAVPLEALVPGIPPGPHERHTDTPDQALPPLIPKGAADQSDTHDTTVEYVPPQEAQNARQPDESAPCASFTGPYQRELERFLRLPVDGKQSKADCRVIRRWQSEEDIQPAIGFAGPSSWGRIRLIEARRAPNEAGRCPVRDALVACVDLPRQLMWVQAGKDVIFGPVPIRSGKPGYPTRIGWNRIYWRHKNHHSTIYDSPMPFAQFFNGGQAFHGVYGNIYDPTGGSYGCVNLRYDDAKELWDVLAKDDRVYSWGRRPGT</sequence>
<keyword evidence="2" id="KW-0808">Transferase</keyword>
<feature type="signal peptide" evidence="8">
    <location>
        <begin position="1"/>
        <end position="36"/>
    </location>
</feature>
<dbReference type="SUPFAM" id="SSF141523">
    <property type="entry name" value="L,D-transpeptidase catalytic domain-like"/>
    <property type="match status" value="1"/>
</dbReference>
<reference evidence="10" key="1">
    <citation type="submission" date="2021-10" db="EMBL/GenBank/DDBJ databases">
        <title>Streptomyces nigrumlapis sp.nov.,an antimicrobial producing actinobacterium isolated from Black Gobi rocks.</title>
        <authorList>
            <person name="Wen Y."/>
            <person name="Zhang W."/>
            <person name="Liu X.G."/>
        </authorList>
    </citation>
    <scope>NUCLEOTIDE SEQUENCE</scope>
    <source>
        <strain evidence="10">ST13-2-2</strain>
    </source>
</reference>
<feature type="active site" description="Nucleophile" evidence="6">
    <location>
        <position position="285"/>
    </location>
</feature>
<keyword evidence="3 6" id="KW-0133">Cell shape</keyword>
<proteinExistence type="predicted"/>
<evidence type="ECO:0000256" key="2">
    <source>
        <dbReference type="ARBA" id="ARBA00022679"/>
    </source>
</evidence>
<name>A0ABY4M8F7_9ACTN</name>
<evidence type="ECO:0000313" key="11">
    <source>
        <dbReference type="Proteomes" id="UP000830115"/>
    </source>
</evidence>
<evidence type="ECO:0000256" key="5">
    <source>
        <dbReference type="ARBA" id="ARBA00023316"/>
    </source>
</evidence>
<feature type="active site" description="Proton donor/acceptor" evidence="6">
    <location>
        <position position="269"/>
    </location>
</feature>
<comment type="pathway">
    <text evidence="1 6">Cell wall biogenesis; peptidoglycan biosynthesis.</text>
</comment>
<keyword evidence="5 6" id="KW-0961">Cell wall biogenesis/degradation</keyword>
<feature type="region of interest" description="Disordered" evidence="7">
    <location>
        <begin position="46"/>
        <end position="98"/>
    </location>
</feature>
<keyword evidence="11" id="KW-1185">Reference proteome</keyword>
<dbReference type="PROSITE" id="PS52029">
    <property type="entry name" value="LD_TPASE"/>
    <property type="match status" value="1"/>
</dbReference>
<dbReference type="PANTHER" id="PTHR30582">
    <property type="entry name" value="L,D-TRANSPEPTIDASE"/>
    <property type="match status" value="1"/>
</dbReference>
<gene>
    <name evidence="10" type="ORF">K9S39_20965</name>
</gene>
<evidence type="ECO:0000256" key="3">
    <source>
        <dbReference type="ARBA" id="ARBA00022960"/>
    </source>
</evidence>
<organism evidence="10 11">
    <name type="scientific">Streptomyces halobius</name>
    <dbReference type="NCBI Taxonomy" id="2879846"/>
    <lineage>
        <taxon>Bacteria</taxon>
        <taxon>Bacillati</taxon>
        <taxon>Actinomycetota</taxon>
        <taxon>Actinomycetes</taxon>
        <taxon>Kitasatosporales</taxon>
        <taxon>Streptomycetaceae</taxon>
        <taxon>Streptomyces</taxon>
    </lineage>
</organism>
<feature type="compositionally biased region" description="Low complexity" evidence="7">
    <location>
        <begin position="46"/>
        <end position="59"/>
    </location>
</feature>
<dbReference type="Pfam" id="PF03734">
    <property type="entry name" value="YkuD"/>
    <property type="match status" value="1"/>
</dbReference>
<dbReference type="EMBL" id="CP086322">
    <property type="protein sequence ID" value="UQA94017.1"/>
    <property type="molecule type" value="Genomic_DNA"/>
</dbReference>
<keyword evidence="8" id="KW-0732">Signal</keyword>
<protein>
    <submittedName>
        <fullName evidence="10">L,D-transpeptidase</fullName>
    </submittedName>
</protein>